<dbReference type="GO" id="GO:0042545">
    <property type="term" value="P:cell wall modification"/>
    <property type="evidence" value="ECO:0007669"/>
    <property type="project" value="UniProtKB-UniRule"/>
</dbReference>
<dbReference type="InterPro" id="IPR033131">
    <property type="entry name" value="Pectinesterase_Asp_AS"/>
</dbReference>
<dbReference type="Gramene" id="AUR62039276-RA">
    <property type="protein sequence ID" value="AUR62039276-RA:cds"/>
    <property type="gene ID" value="AUR62039276"/>
</dbReference>
<evidence type="ECO:0000259" key="11">
    <source>
        <dbReference type="Pfam" id="PF01095"/>
    </source>
</evidence>
<evidence type="ECO:0000256" key="1">
    <source>
        <dbReference type="ARBA" id="ARBA00005184"/>
    </source>
</evidence>
<dbReference type="Proteomes" id="UP000596660">
    <property type="component" value="Unplaced"/>
</dbReference>
<evidence type="ECO:0000256" key="6">
    <source>
        <dbReference type="ARBA" id="ARBA00023180"/>
    </source>
</evidence>
<feature type="active site" evidence="9">
    <location>
        <position position="183"/>
    </location>
</feature>
<evidence type="ECO:0000256" key="10">
    <source>
        <dbReference type="RuleBase" id="RU000589"/>
    </source>
</evidence>
<keyword evidence="13" id="KW-1185">Reference proteome</keyword>
<evidence type="ECO:0000256" key="2">
    <source>
        <dbReference type="ARBA" id="ARBA00008891"/>
    </source>
</evidence>
<dbReference type="SUPFAM" id="SSF51126">
    <property type="entry name" value="Pectin lyase-like"/>
    <property type="match status" value="1"/>
</dbReference>
<evidence type="ECO:0000256" key="5">
    <source>
        <dbReference type="ARBA" id="ARBA00023085"/>
    </source>
</evidence>
<dbReference type="PANTHER" id="PTHR31321">
    <property type="entry name" value="ACYL-COA THIOESTER HYDROLASE YBHC-RELATED"/>
    <property type="match status" value="1"/>
</dbReference>
<accession>A0A803N2C3</accession>
<dbReference type="GO" id="GO:0030599">
    <property type="term" value="F:pectinesterase activity"/>
    <property type="evidence" value="ECO:0007669"/>
    <property type="project" value="UniProtKB-UniRule"/>
</dbReference>
<sequence>EGYSSHHEHQGTIHKNVIDAPLLTGKIGGNRTIVVDVNGNGDYKSVQAAIDAVPVGNSNWVTIHLRKGIYREKVHIPRNKPKIFLRGNGKGRTYIVWSQSSTDNIESATFKVEASNFVAFGISFKNDAPTGEAYTSQNQSVAAYVASDMAAFYHCGFFSTHNTLFDQKGRHYYQGCYIQGSIDFIFGRARSLFHECEIFVLVDRRIKIHGSITAQNRESADEPSGYVFNKAKVYGTGQVYLGRAKGAYSRVLFANTYMSGTVTSEGWTNWSYDGSTDNLFHAEYACHGPGSGTGDRASWSIRLSDEEAAPLLTIDFIDGKQWLPAWID</sequence>
<evidence type="ECO:0000256" key="3">
    <source>
        <dbReference type="ARBA" id="ARBA00013229"/>
    </source>
</evidence>
<reference evidence="12" key="1">
    <citation type="journal article" date="2017" name="Nature">
        <title>The genome of Chenopodium quinoa.</title>
        <authorList>
            <person name="Jarvis D.E."/>
            <person name="Ho Y.S."/>
            <person name="Lightfoot D.J."/>
            <person name="Schmoeckel S.M."/>
            <person name="Li B."/>
            <person name="Borm T.J.A."/>
            <person name="Ohyanagi H."/>
            <person name="Mineta K."/>
            <person name="Michell C.T."/>
            <person name="Saber N."/>
            <person name="Kharbatia N.M."/>
            <person name="Rupper R.R."/>
            <person name="Sharp A.R."/>
            <person name="Dally N."/>
            <person name="Boughton B.A."/>
            <person name="Woo Y.H."/>
            <person name="Gao G."/>
            <person name="Schijlen E.G.W.M."/>
            <person name="Guo X."/>
            <person name="Momin A.A."/>
            <person name="Negrao S."/>
            <person name="Al-Babili S."/>
            <person name="Gehring C."/>
            <person name="Roessner U."/>
            <person name="Jung C."/>
            <person name="Murphy K."/>
            <person name="Arold S.T."/>
            <person name="Gojobori T."/>
            <person name="van der Linden C.G."/>
            <person name="van Loo E.N."/>
            <person name="Jellen E.N."/>
            <person name="Maughan P.J."/>
            <person name="Tester M."/>
        </authorList>
    </citation>
    <scope>NUCLEOTIDE SEQUENCE [LARGE SCALE GENOMIC DNA]</scope>
    <source>
        <strain evidence="12">cv. PI 614886</strain>
    </source>
</reference>
<dbReference type="PROSITE" id="PS00503">
    <property type="entry name" value="PECTINESTERASE_2"/>
    <property type="match status" value="1"/>
</dbReference>
<dbReference type="OMA" id="TWAQANH"/>
<keyword evidence="5 10" id="KW-0063">Aspartyl esterase</keyword>
<keyword evidence="6" id="KW-0325">Glycoprotein</keyword>
<evidence type="ECO:0000313" key="12">
    <source>
        <dbReference type="EnsemblPlants" id="AUR62039276-RA:cds"/>
    </source>
</evidence>
<evidence type="ECO:0000313" key="13">
    <source>
        <dbReference type="Proteomes" id="UP000596660"/>
    </source>
</evidence>
<protein>
    <recommendedName>
        <fullName evidence="3 10">Pectinesterase</fullName>
        <ecNumber evidence="3 10">3.1.1.11</ecNumber>
    </recommendedName>
</protein>
<organism evidence="12 13">
    <name type="scientific">Chenopodium quinoa</name>
    <name type="common">Quinoa</name>
    <dbReference type="NCBI Taxonomy" id="63459"/>
    <lineage>
        <taxon>Eukaryota</taxon>
        <taxon>Viridiplantae</taxon>
        <taxon>Streptophyta</taxon>
        <taxon>Embryophyta</taxon>
        <taxon>Tracheophyta</taxon>
        <taxon>Spermatophyta</taxon>
        <taxon>Magnoliopsida</taxon>
        <taxon>eudicotyledons</taxon>
        <taxon>Gunneridae</taxon>
        <taxon>Pentapetalae</taxon>
        <taxon>Caryophyllales</taxon>
        <taxon>Chenopodiaceae</taxon>
        <taxon>Chenopodioideae</taxon>
        <taxon>Atripliceae</taxon>
        <taxon>Chenopodium</taxon>
    </lineage>
</organism>
<dbReference type="EC" id="3.1.1.11" evidence="3 10"/>
<dbReference type="UniPathway" id="UPA00545">
    <property type="reaction ID" value="UER00823"/>
</dbReference>
<proteinExistence type="inferred from homology"/>
<evidence type="ECO:0000256" key="4">
    <source>
        <dbReference type="ARBA" id="ARBA00022801"/>
    </source>
</evidence>
<dbReference type="FunFam" id="2.160.20.10:FF:000013">
    <property type="entry name" value="Pectinesterase"/>
    <property type="match status" value="1"/>
</dbReference>
<dbReference type="AlphaFoldDB" id="A0A803N2C3"/>
<evidence type="ECO:0000256" key="9">
    <source>
        <dbReference type="PROSITE-ProRule" id="PRU10040"/>
    </source>
</evidence>
<dbReference type="InterPro" id="IPR012334">
    <property type="entry name" value="Pectin_lyas_fold"/>
</dbReference>
<dbReference type="InterPro" id="IPR000070">
    <property type="entry name" value="Pectinesterase_cat"/>
</dbReference>
<dbReference type="Pfam" id="PF01095">
    <property type="entry name" value="Pectinesterase"/>
    <property type="match status" value="1"/>
</dbReference>
<comment type="catalytic activity">
    <reaction evidence="7 10">
        <text>[(1-&gt;4)-alpha-D-galacturonosyl methyl ester](n) + n H2O = [(1-&gt;4)-alpha-D-galacturonosyl](n) + n methanol + n H(+)</text>
        <dbReference type="Rhea" id="RHEA:22380"/>
        <dbReference type="Rhea" id="RHEA-COMP:14570"/>
        <dbReference type="Rhea" id="RHEA-COMP:14573"/>
        <dbReference type="ChEBI" id="CHEBI:15377"/>
        <dbReference type="ChEBI" id="CHEBI:15378"/>
        <dbReference type="ChEBI" id="CHEBI:17790"/>
        <dbReference type="ChEBI" id="CHEBI:140522"/>
        <dbReference type="ChEBI" id="CHEBI:140523"/>
        <dbReference type="EC" id="3.1.1.11"/>
    </reaction>
</comment>
<dbReference type="PANTHER" id="PTHR31321:SF98">
    <property type="entry name" value="PECTINESTERASE 67-RELATED"/>
    <property type="match status" value="1"/>
</dbReference>
<comment type="similarity">
    <text evidence="2">Belongs to the pectinesterase family.</text>
</comment>
<evidence type="ECO:0000256" key="8">
    <source>
        <dbReference type="ARBA" id="ARBA00057335"/>
    </source>
</evidence>
<name>A0A803N2C3_CHEQI</name>
<keyword evidence="4 10" id="KW-0378">Hydrolase</keyword>
<feature type="domain" description="Pectinesterase catalytic" evidence="11">
    <location>
        <begin position="33"/>
        <end position="319"/>
    </location>
</feature>
<comment type="function">
    <text evidence="8">Acts in the modification of cell walls via demethylesterification of cell wall pectin.</text>
</comment>
<dbReference type="GO" id="GO:0045490">
    <property type="term" value="P:pectin catabolic process"/>
    <property type="evidence" value="ECO:0007669"/>
    <property type="project" value="UniProtKB-UniRule"/>
</dbReference>
<dbReference type="EnsemblPlants" id="AUR62039276-RA">
    <property type="protein sequence ID" value="AUR62039276-RA:cds"/>
    <property type="gene ID" value="AUR62039276"/>
</dbReference>
<evidence type="ECO:0000256" key="7">
    <source>
        <dbReference type="ARBA" id="ARBA00047928"/>
    </source>
</evidence>
<dbReference type="InterPro" id="IPR011050">
    <property type="entry name" value="Pectin_lyase_fold/virulence"/>
</dbReference>
<dbReference type="Gene3D" id="2.160.20.10">
    <property type="entry name" value="Single-stranded right-handed beta-helix, Pectin lyase-like"/>
    <property type="match status" value="1"/>
</dbReference>
<reference evidence="12" key="2">
    <citation type="submission" date="2021-03" db="UniProtKB">
        <authorList>
            <consortium name="EnsemblPlants"/>
        </authorList>
    </citation>
    <scope>IDENTIFICATION</scope>
</reference>
<comment type="pathway">
    <text evidence="1 10">Glycan metabolism; pectin degradation; 2-dehydro-3-deoxy-D-gluconate from pectin: step 1/5.</text>
</comment>